<dbReference type="InterPro" id="IPR021857">
    <property type="entry name" value="DUF3467"/>
</dbReference>
<dbReference type="Proteomes" id="UP000002457">
    <property type="component" value="Chromosome"/>
</dbReference>
<sequence>MSGIFWFLAMSTDLNSGPAILYAMSSQEISVNMPPDLDPVYSNMIQIAFKEDEFTFLFLHQIPGTNQARAKAIVTISPRHAKSLLAVLGKSMQEYEEKFGQIDPPKDQKGGPVTTLRGYS</sequence>
<evidence type="ECO:0000313" key="2">
    <source>
        <dbReference type="EMBL" id="ACL17872.1"/>
    </source>
</evidence>
<keyword evidence="3" id="KW-1185">Reference proteome</keyword>
<dbReference type="STRING" id="521011.Mpal_2602"/>
<gene>
    <name evidence="2" type="ordered locus">Mpal_2602</name>
</gene>
<dbReference type="eggNOG" id="arCOG05296">
    <property type="taxonomic scope" value="Archaea"/>
</dbReference>
<dbReference type="Pfam" id="PF11950">
    <property type="entry name" value="DUF3467"/>
    <property type="match status" value="1"/>
</dbReference>
<evidence type="ECO:0000313" key="3">
    <source>
        <dbReference type="Proteomes" id="UP000002457"/>
    </source>
</evidence>
<accession>B8GF66</accession>
<dbReference type="KEGG" id="mpl:Mpal_2602"/>
<name>B8GF66_METPE</name>
<evidence type="ECO:0008006" key="4">
    <source>
        <dbReference type="Google" id="ProtNLM"/>
    </source>
</evidence>
<reference evidence="2 3" key="1">
    <citation type="journal article" date="2015" name="Genome Announc.">
        <title>Complete Genome Sequence of Methanosphaerula palustris E1-9CT, a Hydrogenotrophic Methanogen Isolated from a Minerotrophic Fen Peatland.</title>
        <authorList>
            <person name="Cadillo-Quiroz H."/>
            <person name="Browne P."/>
            <person name="Kyrpides N."/>
            <person name="Woyke T."/>
            <person name="Goodwin L."/>
            <person name="Detter C."/>
            <person name="Yavitt J.B."/>
            <person name="Zinder S.H."/>
        </authorList>
    </citation>
    <scope>NUCLEOTIDE SEQUENCE [LARGE SCALE GENOMIC DNA]</scope>
    <source>
        <strain evidence="3">ATCC BAA-1556 / DSM 19958 / E1-9c</strain>
    </source>
</reference>
<protein>
    <recommendedName>
        <fullName evidence="4">DUF3467 domain-containing protein</fullName>
    </recommendedName>
</protein>
<organism evidence="2 3">
    <name type="scientific">Methanosphaerula palustris (strain ATCC BAA-1556 / DSM 19958 / E1-9c)</name>
    <dbReference type="NCBI Taxonomy" id="521011"/>
    <lineage>
        <taxon>Archaea</taxon>
        <taxon>Methanobacteriati</taxon>
        <taxon>Methanobacteriota</taxon>
        <taxon>Stenosarchaea group</taxon>
        <taxon>Methanomicrobia</taxon>
        <taxon>Methanomicrobiales</taxon>
        <taxon>Methanoregulaceae</taxon>
        <taxon>Methanosphaerula</taxon>
    </lineage>
</organism>
<evidence type="ECO:0000256" key="1">
    <source>
        <dbReference type="SAM" id="MobiDB-lite"/>
    </source>
</evidence>
<dbReference type="EMBL" id="CP001338">
    <property type="protein sequence ID" value="ACL17872.1"/>
    <property type="molecule type" value="Genomic_DNA"/>
</dbReference>
<feature type="region of interest" description="Disordered" evidence="1">
    <location>
        <begin position="98"/>
        <end position="120"/>
    </location>
</feature>
<proteinExistence type="predicted"/>
<feature type="compositionally biased region" description="Basic and acidic residues" evidence="1">
    <location>
        <begin position="98"/>
        <end position="109"/>
    </location>
</feature>
<dbReference type="AlphaFoldDB" id="B8GF66"/>
<dbReference type="HOGENOM" id="CLU_153689_0_0_2"/>